<organism evidence="21 22">
    <name type="scientific">Romanomermis culicivorax</name>
    <name type="common">Nematode worm</name>
    <dbReference type="NCBI Taxonomy" id="13658"/>
    <lineage>
        <taxon>Eukaryota</taxon>
        <taxon>Metazoa</taxon>
        <taxon>Ecdysozoa</taxon>
        <taxon>Nematoda</taxon>
        <taxon>Enoplea</taxon>
        <taxon>Dorylaimia</taxon>
        <taxon>Mermithida</taxon>
        <taxon>Mermithoidea</taxon>
        <taxon>Mermithidae</taxon>
        <taxon>Romanomermis</taxon>
    </lineage>
</organism>
<comment type="subcellular location">
    <subcellularLocation>
        <location evidence="1">Membrane</location>
        <topology evidence="1">Single-pass type II membrane protein</topology>
    </subcellularLocation>
</comment>
<feature type="transmembrane region" description="Helical" evidence="17">
    <location>
        <begin position="17"/>
        <end position="41"/>
    </location>
</feature>
<evidence type="ECO:0000256" key="8">
    <source>
        <dbReference type="ARBA" id="ARBA00022833"/>
    </source>
</evidence>
<keyword evidence="3" id="KW-0031">Aminopeptidase</keyword>
<dbReference type="Gene3D" id="2.60.40.1730">
    <property type="entry name" value="tricorn interacting facor f3 domain"/>
    <property type="match status" value="1"/>
</dbReference>
<dbReference type="WBParaSite" id="nRc.2.0.1.t46294-RA">
    <property type="protein sequence ID" value="nRc.2.0.1.t46294-RA"/>
    <property type="gene ID" value="nRc.2.0.1.g46294"/>
</dbReference>
<keyword evidence="12 17" id="KW-0472">Membrane</keyword>
<dbReference type="FunFam" id="1.10.390.10:FF:000006">
    <property type="entry name" value="Puromycin-sensitive aminopeptidase"/>
    <property type="match status" value="1"/>
</dbReference>
<evidence type="ECO:0000256" key="5">
    <source>
        <dbReference type="ARBA" id="ARBA00022692"/>
    </source>
</evidence>
<keyword evidence="9" id="KW-0735">Signal-anchor</keyword>
<feature type="binding site" evidence="15">
    <location>
        <position position="400"/>
    </location>
    <ligand>
        <name>Zn(2+)</name>
        <dbReference type="ChEBI" id="CHEBI:29105"/>
        <note>catalytic</note>
    </ligand>
</feature>
<dbReference type="InterPro" id="IPR024571">
    <property type="entry name" value="ERAP1-like_C_dom"/>
</dbReference>
<dbReference type="GO" id="GO:0005737">
    <property type="term" value="C:cytoplasm"/>
    <property type="evidence" value="ECO:0007669"/>
    <property type="project" value="TreeGrafter"/>
</dbReference>
<evidence type="ECO:0000256" key="3">
    <source>
        <dbReference type="ARBA" id="ARBA00022438"/>
    </source>
</evidence>
<evidence type="ECO:0000256" key="15">
    <source>
        <dbReference type="PIRSR" id="PIRSR634016-3"/>
    </source>
</evidence>
<dbReference type="GO" id="GO:0005615">
    <property type="term" value="C:extracellular space"/>
    <property type="evidence" value="ECO:0007669"/>
    <property type="project" value="TreeGrafter"/>
</dbReference>
<keyword evidence="6 15" id="KW-0479">Metal-binding</keyword>
<feature type="active site" description="Proton acceptor" evidence="14">
    <location>
        <position position="378"/>
    </location>
</feature>
<dbReference type="Gene3D" id="1.10.390.10">
    <property type="entry name" value="Neutral Protease Domain 2"/>
    <property type="match status" value="1"/>
</dbReference>
<dbReference type="InterPro" id="IPR027268">
    <property type="entry name" value="Peptidase_M4/M1_CTD_sf"/>
</dbReference>
<comment type="cofactor">
    <cofactor evidence="15">
        <name>Zn(2+)</name>
        <dbReference type="ChEBI" id="CHEBI:29105"/>
    </cofactor>
    <text evidence="15">Binds 1 zinc ion per subunit.</text>
</comment>
<dbReference type="InterPro" id="IPR034016">
    <property type="entry name" value="M1_APN-typ"/>
</dbReference>
<feature type="domain" description="ERAP1-like C-terminal" evidence="19">
    <location>
        <begin position="540"/>
        <end position="669"/>
    </location>
</feature>
<dbReference type="GO" id="GO:0006508">
    <property type="term" value="P:proteolysis"/>
    <property type="evidence" value="ECO:0007669"/>
    <property type="project" value="UniProtKB-KW"/>
</dbReference>
<evidence type="ECO:0000256" key="9">
    <source>
        <dbReference type="ARBA" id="ARBA00022968"/>
    </source>
</evidence>
<evidence type="ECO:0000259" key="19">
    <source>
        <dbReference type="Pfam" id="PF11838"/>
    </source>
</evidence>
<protein>
    <submittedName>
        <fullName evidence="22">Aminopeptidase</fullName>
    </submittedName>
</protein>
<dbReference type="SUPFAM" id="SSF63737">
    <property type="entry name" value="Leukotriene A4 hydrolase N-terminal domain"/>
    <property type="match status" value="1"/>
</dbReference>
<keyword evidence="11" id="KW-0482">Metalloprotease</keyword>
<evidence type="ECO:0000313" key="22">
    <source>
        <dbReference type="WBParaSite" id="nRc.2.0.1.t46294-RA"/>
    </source>
</evidence>
<dbReference type="InterPro" id="IPR050344">
    <property type="entry name" value="Peptidase_M1_aminopeptidases"/>
</dbReference>
<evidence type="ECO:0000256" key="13">
    <source>
        <dbReference type="ARBA" id="ARBA00023180"/>
    </source>
</evidence>
<evidence type="ECO:0000256" key="12">
    <source>
        <dbReference type="ARBA" id="ARBA00023136"/>
    </source>
</evidence>
<dbReference type="AlphaFoldDB" id="A0A915L5H9"/>
<accession>A0A915L5H9</accession>
<dbReference type="GO" id="GO:0042277">
    <property type="term" value="F:peptide binding"/>
    <property type="evidence" value="ECO:0007669"/>
    <property type="project" value="TreeGrafter"/>
</dbReference>
<reference evidence="22" key="1">
    <citation type="submission" date="2022-11" db="UniProtKB">
        <authorList>
            <consortium name="WormBaseParasite"/>
        </authorList>
    </citation>
    <scope>IDENTIFICATION</scope>
</reference>
<feature type="site" description="Transition state stabilizer" evidence="16">
    <location>
        <position position="463"/>
    </location>
</feature>
<dbReference type="InterPro" id="IPR014782">
    <property type="entry name" value="Peptidase_M1_dom"/>
</dbReference>
<dbReference type="GO" id="GO:0070006">
    <property type="term" value="F:metalloaminopeptidase activity"/>
    <property type="evidence" value="ECO:0007669"/>
    <property type="project" value="TreeGrafter"/>
</dbReference>
<evidence type="ECO:0000256" key="16">
    <source>
        <dbReference type="PIRSR" id="PIRSR634016-4"/>
    </source>
</evidence>
<dbReference type="PRINTS" id="PR00756">
    <property type="entry name" value="ALADIPTASE"/>
</dbReference>
<dbReference type="PANTHER" id="PTHR11533:SF294">
    <property type="entry name" value="THYROTROPIN-RELEASING HORMONE-DEGRADING ECTOENZYME"/>
    <property type="match status" value="1"/>
</dbReference>
<dbReference type="OMA" id="YKRTVKM"/>
<dbReference type="InterPro" id="IPR001930">
    <property type="entry name" value="Peptidase_M1"/>
</dbReference>
<evidence type="ECO:0000256" key="11">
    <source>
        <dbReference type="ARBA" id="ARBA00023049"/>
    </source>
</evidence>
<evidence type="ECO:0000313" key="21">
    <source>
        <dbReference type="Proteomes" id="UP000887565"/>
    </source>
</evidence>
<evidence type="ECO:0000259" key="20">
    <source>
        <dbReference type="Pfam" id="PF17900"/>
    </source>
</evidence>
<dbReference type="Gene3D" id="1.10.3480.20">
    <property type="match status" value="1"/>
</dbReference>
<name>A0A915L5H9_ROMCU</name>
<keyword evidence="7" id="KW-0378">Hydrolase</keyword>
<dbReference type="GO" id="GO:0043171">
    <property type="term" value="P:peptide catabolic process"/>
    <property type="evidence" value="ECO:0007669"/>
    <property type="project" value="TreeGrafter"/>
</dbReference>
<evidence type="ECO:0000256" key="2">
    <source>
        <dbReference type="ARBA" id="ARBA00010136"/>
    </source>
</evidence>
<dbReference type="FunFam" id="2.60.40.1730:FF:000012">
    <property type="entry name" value="Aminopeptidase N"/>
    <property type="match status" value="1"/>
</dbReference>
<feature type="domain" description="Aminopeptidase N-like N-terminal" evidence="20">
    <location>
        <begin position="72"/>
        <end position="270"/>
    </location>
</feature>
<evidence type="ECO:0000256" key="14">
    <source>
        <dbReference type="PIRSR" id="PIRSR634016-1"/>
    </source>
</evidence>
<feature type="binding site" evidence="15">
    <location>
        <position position="377"/>
    </location>
    <ligand>
        <name>Zn(2+)</name>
        <dbReference type="ChEBI" id="CHEBI:29105"/>
        <note>catalytic</note>
    </ligand>
</feature>
<keyword evidence="13" id="KW-0325">Glycoprotein</keyword>
<dbReference type="SUPFAM" id="SSF55486">
    <property type="entry name" value="Metalloproteases ('zincins'), catalytic domain"/>
    <property type="match status" value="1"/>
</dbReference>
<dbReference type="CDD" id="cd09601">
    <property type="entry name" value="M1_APN-Q_like"/>
    <property type="match status" value="1"/>
</dbReference>
<evidence type="ECO:0000256" key="6">
    <source>
        <dbReference type="ARBA" id="ARBA00022723"/>
    </source>
</evidence>
<keyword evidence="8 15" id="KW-0862">Zinc</keyword>
<evidence type="ECO:0000256" key="7">
    <source>
        <dbReference type="ARBA" id="ARBA00022801"/>
    </source>
</evidence>
<keyword evidence="10 17" id="KW-1133">Transmembrane helix</keyword>
<dbReference type="InterPro" id="IPR042097">
    <property type="entry name" value="Aminopeptidase_N-like_N_sf"/>
</dbReference>
<proteinExistence type="inferred from homology"/>
<evidence type="ECO:0000256" key="17">
    <source>
        <dbReference type="SAM" id="Phobius"/>
    </source>
</evidence>
<dbReference type="InterPro" id="IPR045357">
    <property type="entry name" value="Aminopeptidase_N-like_N"/>
</dbReference>
<keyword evidence="21" id="KW-1185">Reference proteome</keyword>
<dbReference type="PANTHER" id="PTHR11533">
    <property type="entry name" value="PROTEASE M1 ZINC METALLOPROTEASE"/>
    <property type="match status" value="1"/>
</dbReference>
<dbReference type="GO" id="GO:0008270">
    <property type="term" value="F:zinc ion binding"/>
    <property type="evidence" value="ECO:0007669"/>
    <property type="project" value="InterPro"/>
</dbReference>
<dbReference type="GO" id="GO:0016020">
    <property type="term" value="C:membrane"/>
    <property type="evidence" value="ECO:0007669"/>
    <property type="project" value="UniProtKB-SubCell"/>
</dbReference>
<dbReference type="Proteomes" id="UP000887565">
    <property type="component" value="Unplaced"/>
</dbReference>
<evidence type="ECO:0000256" key="10">
    <source>
        <dbReference type="ARBA" id="ARBA00022989"/>
    </source>
</evidence>
<evidence type="ECO:0000259" key="18">
    <source>
        <dbReference type="Pfam" id="PF01433"/>
    </source>
</evidence>
<comment type="similarity">
    <text evidence="2">Belongs to the peptidase M1 family.</text>
</comment>
<keyword evidence="5 17" id="KW-0812">Transmembrane</keyword>
<dbReference type="Pfam" id="PF17900">
    <property type="entry name" value="Peptidase_M1_N"/>
    <property type="match status" value="1"/>
</dbReference>
<dbReference type="Pfam" id="PF11838">
    <property type="entry name" value="ERAP1_C"/>
    <property type="match status" value="1"/>
</dbReference>
<evidence type="ECO:0000256" key="1">
    <source>
        <dbReference type="ARBA" id="ARBA00004606"/>
    </source>
</evidence>
<sequence length="696" mass="81222">MAENFSSRELHRKVSKIFFYFCLTVTLIVFLFVGLYFLFAFPSSPSSLKRCPIFRLTTNTSNDWLLPDTVYPVHYNLTIKIHLQPFLLIPDFHGREWISFIVNQKTKFIILHAKDLSLKKEDISVTRMNTTNKLESQVNVSDVIIHKETQRLIIQLEECLEVVDGYSYKIYFDHFDGKIQNDGKGLYLSRYIDAQNRTVFLSATQFEVSEARKMFPCFDEPRFKANFTISVIRHKNMISLSNMHQIESEEREDNYVQDYYATSVAMSTYLVAVVVCNFPYKENVSKSGIKIRAFARSDLLNDVDYALKTAQLMLDHYEEYFQYNYPLLKLDMIALPDFVHGAMENWGLVTFRESTMLYNSEVGTVLSKETVTMIVGHELAHQWFGNLVTMRWWNDLWLNEGFAHYMGYVVAEAVYPQETMDYSFLVSNPLEALKLDSMESTHAILMDVHHPNEIIQLFDIITYKKGACLVKMLHKNFGPETFRDGLRMYFKRYAYKNTVSKNLWQSIEIRQNLTITSVMDNWITKTGYPVITLTRNYVTNKIFTPPQRAQILSDSFELAVAGTLDITLAFNLSKYLINETEYLPWMTATKNFLFVDTFMQTVPEYNLFLSFMQKLLSKVYATFGWTKIKDEPKYTSYLRFLALEQSCHYKNPDCLNKTAQYLQQWTVQGSILNLNEVSGETSIIFTKCSQPENLTE</sequence>
<dbReference type="Pfam" id="PF01433">
    <property type="entry name" value="Peptidase_M1"/>
    <property type="match status" value="1"/>
</dbReference>
<feature type="domain" description="Peptidase M1 membrane alanine aminopeptidase" evidence="18">
    <location>
        <begin position="305"/>
        <end position="522"/>
    </location>
</feature>
<keyword evidence="4" id="KW-0645">Protease</keyword>
<evidence type="ECO:0000256" key="4">
    <source>
        <dbReference type="ARBA" id="ARBA00022670"/>
    </source>
</evidence>
<feature type="binding site" evidence="15">
    <location>
        <position position="381"/>
    </location>
    <ligand>
        <name>Zn(2+)</name>
        <dbReference type="ChEBI" id="CHEBI:29105"/>
        <note>catalytic</note>
    </ligand>
</feature>